<gene>
    <name evidence="2" type="ORF">YC6258_01804</name>
</gene>
<dbReference type="Pfam" id="PF00501">
    <property type="entry name" value="AMP-binding"/>
    <property type="match status" value="1"/>
</dbReference>
<dbReference type="GO" id="GO:0044550">
    <property type="term" value="P:secondary metabolite biosynthetic process"/>
    <property type="evidence" value="ECO:0007669"/>
    <property type="project" value="TreeGrafter"/>
</dbReference>
<keyword evidence="2" id="KW-0436">Ligase</keyword>
<evidence type="ECO:0000259" key="1">
    <source>
        <dbReference type="PROSITE" id="PS50075"/>
    </source>
</evidence>
<dbReference type="GO" id="GO:0004467">
    <property type="term" value="F:long-chain fatty acid-CoA ligase activity"/>
    <property type="evidence" value="ECO:0007669"/>
    <property type="project" value="UniProtKB-EC"/>
</dbReference>
<dbReference type="AlphaFoldDB" id="A0A0C5VKD5"/>
<dbReference type="HOGENOM" id="CLU_299123_0_0_6"/>
<dbReference type="Proteomes" id="UP000032266">
    <property type="component" value="Chromosome"/>
</dbReference>
<accession>A0A0C5VKD5</accession>
<dbReference type="InterPro" id="IPR000873">
    <property type="entry name" value="AMP-dep_synth/lig_dom"/>
</dbReference>
<dbReference type="EC" id="6.2.1.3" evidence="2"/>
<dbReference type="SUPFAM" id="SSF56801">
    <property type="entry name" value="Acetyl-CoA synthetase-like"/>
    <property type="match status" value="1"/>
</dbReference>
<dbReference type="InterPro" id="IPR025110">
    <property type="entry name" value="AMP-bd_C"/>
</dbReference>
<protein>
    <submittedName>
        <fullName evidence="2">Acyl-CoA synthetase (AMP-forming)/AMP-acid ligase II</fullName>
        <ecNumber evidence="2">6.2.1.3</ecNumber>
    </submittedName>
</protein>
<dbReference type="Pfam" id="PF13193">
    <property type="entry name" value="AMP-binding_C"/>
    <property type="match status" value="1"/>
</dbReference>
<dbReference type="PATRIC" id="fig|1445510.3.peg.1767"/>
<dbReference type="PROSITE" id="PS50075">
    <property type="entry name" value="CARRIER"/>
    <property type="match status" value="1"/>
</dbReference>
<dbReference type="Gene3D" id="1.10.1200.10">
    <property type="entry name" value="ACP-like"/>
    <property type="match status" value="1"/>
</dbReference>
<dbReference type="Gene3D" id="3.30.300.30">
    <property type="match status" value="1"/>
</dbReference>
<dbReference type="GO" id="GO:0005737">
    <property type="term" value="C:cytoplasm"/>
    <property type="evidence" value="ECO:0007669"/>
    <property type="project" value="TreeGrafter"/>
</dbReference>
<dbReference type="PANTHER" id="PTHR45527:SF1">
    <property type="entry name" value="FATTY ACID SYNTHASE"/>
    <property type="match status" value="1"/>
</dbReference>
<keyword evidence="3" id="KW-1185">Reference proteome</keyword>
<dbReference type="PANTHER" id="PTHR45527">
    <property type="entry name" value="NONRIBOSOMAL PEPTIDE SYNTHETASE"/>
    <property type="match status" value="1"/>
</dbReference>
<dbReference type="Gene3D" id="3.30.559.30">
    <property type="entry name" value="Nonribosomal peptide synthetase, condensation domain"/>
    <property type="match status" value="1"/>
</dbReference>
<dbReference type="Pfam" id="PF00550">
    <property type="entry name" value="PP-binding"/>
    <property type="match status" value="1"/>
</dbReference>
<reference evidence="2 3" key="1">
    <citation type="submission" date="2014-01" db="EMBL/GenBank/DDBJ databases">
        <title>Full genme sequencing of cellulolytic bacterium Gynuella sunshinyii YC6258T gen. nov., sp. nov.</title>
        <authorList>
            <person name="Khan H."/>
            <person name="Chung E.J."/>
            <person name="Chung Y.R."/>
        </authorList>
    </citation>
    <scope>NUCLEOTIDE SEQUENCE [LARGE SCALE GENOMIC DNA]</scope>
    <source>
        <strain evidence="2 3">YC6258</strain>
    </source>
</reference>
<dbReference type="InterPro" id="IPR001242">
    <property type="entry name" value="Condensation_dom"/>
</dbReference>
<feature type="domain" description="Carrier" evidence="1">
    <location>
        <begin position="509"/>
        <end position="584"/>
    </location>
</feature>
<dbReference type="Pfam" id="PF00668">
    <property type="entry name" value="Condensation"/>
    <property type="match status" value="1"/>
</dbReference>
<name>A0A0C5VKD5_9GAMM</name>
<dbReference type="SUPFAM" id="SSF52777">
    <property type="entry name" value="CoA-dependent acyltransferases"/>
    <property type="match status" value="2"/>
</dbReference>
<dbReference type="Gene3D" id="3.30.559.10">
    <property type="entry name" value="Chloramphenicol acetyltransferase-like domain"/>
    <property type="match status" value="1"/>
</dbReference>
<dbReference type="InterPro" id="IPR045851">
    <property type="entry name" value="AMP-bd_C_sf"/>
</dbReference>
<dbReference type="GO" id="GO:0043041">
    <property type="term" value="P:amino acid activation for nonribosomal peptide biosynthetic process"/>
    <property type="evidence" value="ECO:0007669"/>
    <property type="project" value="TreeGrafter"/>
</dbReference>
<dbReference type="PROSITE" id="PS00455">
    <property type="entry name" value="AMP_BINDING"/>
    <property type="match status" value="1"/>
</dbReference>
<dbReference type="Gene3D" id="3.40.50.12780">
    <property type="entry name" value="N-terminal domain of ligase-like"/>
    <property type="match status" value="1"/>
</dbReference>
<dbReference type="GO" id="GO:0031177">
    <property type="term" value="F:phosphopantetheine binding"/>
    <property type="evidence" value="ECO:0007669"/>
    <property type="project" value="TreeGrafter"/>
</dbReference>
<evidence type="ECO:0000313" key="3">
    <source>
        <dbReference type="Proteomes" id="UP000032266"/>
    </source>
</evidence>
<dbReference type="SUPFAM" id="SSF47336">
    <property type="entry name" value="ACP-like"/>
    <property type="match status" value="1"/>
</dbReference>
<dbReference type="InterPro" id="IPR023213">
    <property type="entry name" value="CAT-like_dom_sf"/>
</dbReference>
<dbReference type="OrthoDB" id="9757559at2"/>
<dbReference type="STRING" id="1445510.YC6258_01804"/>
<dbReference type="InterPro" id="IPR020845">
    <property type="entry name" value="AMP-binding_CS"/>
</dbReference>
<dbReference type="InterPro" id="IPR042099">
    <property type="entry name" value="ANL_N_sf"/>
</dbReference>
<organism evidence="2 3">
    <name type="scientific">Gynuella sunshinyii YC6258</name>
    <dbReference type="NCBI Taxonomy" id="1445510"/>
    <lineage>
        <taxon>Bacteria</taxon>
        <taxon>Pseudomonadati</taxon>
        <taxon>Pseudomonadota</taxon>
        <taxon>Gammaproteobacteria</taxon>
        <taxon>Oceanospirillales</taxon>
        <taxon>Saccharospirillaceae</taxon>
        <taxon>Gynuella</taxon>
    </lineage>
</organism>
<dbReference type="KEGG" id="gsn:YC6258_01804"/>
<evidence type="ECO:0000313" key="2">
    <source>
        <dbReference type="EMBL" id="AJQ93848.1"/>
    </source>
</evidence>
<sequence length="1003" mass="112291">MISNEHPRLDDVILHYAETSPDKTAIRFQDRAVSYAELNQRVKALSLYLYAAGVKPGKFVAVMLDPSEDILVSMLAIFRVGAIYAPLDPEHPDVQIKERLDTIMPTVLITQSHYQNRASDFSVATIYVDGMSATEVHETTRLDCKPDDPACIFFTSGSTGKAKGVLGNYRSLSASIIEPSSALGISSADTVDSIARYAWSISMLELMSALVQGGTTLILERQKALDLNWLAQQASQCTAFHCPPALLKNLSEHIEQMTDQSGFSNVQLVWYGGDVFSRQSIDRLHRVFPNARVATAYGTTEIFGLSHCYFYHRTQADEKVLIGKPVGAMEQLLLKPDRTPVKTGEPGELYLGGSRIAMEYYQQPELTQEKFPVIDGRRYFYTGDFASMDESGNLQYLQRTDSQVKIRGIRVDLGEIDYHLNAHARVKEAVVIAKEDDHGNKALHGFVVFHSPDADNLKTIREHLLAVLPDYMVPTSLTELEHLPYTENFKIDRKALAGHQAEPLSKPQSFNDPLTSQLAFYWQQTAHISPTSDQDHFFEIGGNSMSAIVLASTLSRDFNISVEVADIYRAPTLAGQSHLINELNQAATNTITTELHGCLAQVGLFFRELLEHRDASITCTRYITRAAGFDDNLLKKALAMLIERHHTLRTSVTPATGHLKLTLMDPPDESEMIVNRIPGTWSLQDQPGIPTVAKQIFKFNLRKGPLIAASCCQLDSDEELLQLTVHHIAADDNSTGRLAEDLIRIYDALLHNRAMVLPPLRSGYDDYLAEQQKRLDSGQYNEPASDIAKKLLQQLDDIETNPLIRIDPHSGTPLFDIVSLNSGVAGKCSFTDVVAAMSWAFYQQFGRNRFVFCAHVALRRDTEDNPQVGMFVNLLPVFLSVHPEHNEQQHAEQTRHEFEQAMGNSDVPYELILRSQERLRRLGRYPFDGFVNELRFEDEYPSGYDGVVVQRAFATDGHEISLSLIRSPDGDAIKLESPAFDDGQNILHQLNLLISHYLTRLTD</sequence>
<dbReference type="InterPro" id="IPR009081">
    <property type="entry name" value="PP-bd_ACP"/>
</dbReference>
<dbReference type="EMBL" id="CP007142">
    <property type="protein sequence ID" value="AJQ93848.1"/>
    <property type="molecule type" value="Genomic_DNA"/>
</dbReference>
<dbReference type="RefSeq" id="WP_044616512.1">
    <property type="nucleotide sequence ID" value="NZ_CP007142.1"/>
</dbReference>
<dbReference type="CDD" id="cd05930">
    <property type="entry name" value="A_NRPS"/>
    <property type="match status" value="1"/>
</dbReference>
<proteinExistence type="predicted"/>
<dbReference type="InterPro" id="IPR036736">
    <property type="entry name" value="ACP-like_sf"/>
</dbReference>